<dbReference type="GO" id="GO:0005886">
    <property type="term" value="C:plasma membrane"/>
    <property type="evidence" value="ECO:0007669"/>
    <property type="project" value="UniProtKB-SubCell"/>
</dbReference>
<sequence length="465" mass="50923">MRAVLKKPDAATRTLLLKGGLSLGLKLLSAVVAFLFNLVIARVLIKEDAGLFFLALSVTMVLSTFFRFGMDQSVTRSVAENVADRDWQNVFRCYRVCMLITLYASLLGMVVLLLTKGWICERFFTPELEPVLTIFVWSIFPMSVCLLHSRFFQGAKEMVGLQLYQNLGVSFVFLAILGSVWLATSGTPSLFFCSWLQCFSYLALAGVGAIHWLSTLRRMESESLSVESPEEQNSNIADDVVHPDVTVKWFLAASLPLWGITMIAMLERWFGQLAVGVWCDVADVATFTVALRISMLISIVVMAVNGISFPTFASLHRENKLVELHRTAVMSAWLTFALGLPIAAIVFLFPDFLLGLFGKEFIGSGSLLRILVVGQIAAVASGATGGLLVMTGHQGTALRVSIIAMLFMLVLTVILAPWYGIYGVATANAVGIIAKVVLDISVVRYKLGFWPVGLKLPNKPSAESN</sequence>
<dbReference type="PANTHER" id="PTHR30250:SF11">
    <property type="entry name" value="O-ANTIGEN TRANSPORTER-RELATED"/>
    <property type="match status" value="1"/>
</dbReference>
<evidence type="ECO:0000256" key="1">
    <source>
        <dbReference type="ARBA" id="ARBA00004651"/>
    </source>
</evidence>
<evidence type="ECO:0000256" key="2">
    <source>
        <dbReference type="ARBA" id="ARBA00022475"/>
    </source>
</evidence>
<dbReference type="PANTHER" id="PTHR30250">
    <property type="entry name" value="PST FAMILY PREDICTED COLANIC ACID TRANSPORTER"/>
    <property type="match status" value="1"/>
</dbReference>
<dbReference type="RefSeq" id="WP_146523011.1">
    <property type="nucleotide sequence ID" value="NZ_CP151726.1"/>
</dbReference>
<keyword evidence="2" id="KW-1003">Cell membrane</keyword>
<feature type="transmembrane region" description="Helical" evidence="6">
    <location>
        <begin position="131"/>
        <end position="151"/>
    </location>
</feature>
<comment type="subcellular location">
    <subcellularLocation>
        <location evidence="1">Cell membrane</location>
        <topology evidence="1">Multi-pass membrane protein</topology>
    </subcellularLocation>
</comment>
<feature type="transmembrane region" description="Helical" evidence="6">
    <location>
        <begin position="96"/>
        <end position="119"/>
    </location>
</feature>
<comment type="caution">
    <text evidence="7">The sequence shown here is derived from an EMBL/GenBank/DDBJ whole genome shotgun (WGS) entry which is preliminary data.</text>
</comment>
<feature type="transmembrane region" description="Helical" evidence="6">
    <location>
        <begin position="249"/>
        <end position="270"/>
    </location>
</feature>
<dbReference type="AlphaFoldDB" id="A0A5C6A0I0"/>
<dbReference type="EMBL" id="SJPN01000010">
    <property type="protein sequence ID" value="TWT92698.1"/>
    <property type="molecule type" value="Genomic_DNA"/>
</dbReference>
<name>A0A5C6A0I0_9BACT</name>
<evidence type="ECO:0000256" key="6">
    <source>
        <dbReference type="SAM" id="Phobius"/>
    </source>
</evidence>
<evidence type="ECO:0000256" key="3">
    <source>
        <dbReference type="ARBA" id="ARBA00022692"/>
    </source>
</evidence>
<dbReference type="InterPro" id="IPR050833">
    <property type="entry name" value="Poly_Biosynth_Transport"/>
</dbReference>
<dbReference type="Proteomes" id="UP000320176">
    <property type="component" value="Unassembled WGS sequence"/>
</dbReference>
<keyword evidence="4 6" id="KW-1133">Transmembrane helix</keyword>
<reference evidence="7 8" key="1">
    <citation type="submission" date="2019-02" db="EMBL/GenBank/DDBJ databases">
        <title>Deep-cultivation of Planctomycetes and their phenomic and genomic characterization uncovers novel biology.</title>
        <authorList>
            <person name="Wiegand S."/>
            <person name="Jogler M."/>
            <person name="Boedeker C."/>
            <person name="Pinto D."/>
            <person name="Vollmers J."/>
            <person name="Rivas-Marin E."/>
            <person name="Kohn T."/>
            <person name="Peeters S.H."/>
            <person name="Heuer A."/>
            <person name="Rast P."/>
            <person name="Oberbeckmann S."/>
            <person name="Bunk B."/>
            <person name="Jeske O."/>
            <person name="Meyerdierks A."/>
            <person name="Storesund J.E."/>
            <person name="Kallscheuer N."/>
            <person name="Luecker S."/>
            <person name="Lage O.M."/>
            <person name="Pohl T."/>
            <person name="Merkel B.J."/>
            <person name="Hornburger P."/>
            <person name="Mueller R.-W."/>
            <person name="Bruemmer F."/>
            <person name="Labrenz M."/>
            <person name="Spormann A.M."/>
            <person name="Op Den Camp H."/>
            <person name="Overmann J."/>
            <person name="Amann R."/>
            <person name="Jetten M.S.M."/>
            <person name="Mascher T."/>
            <person name="Medema M.H."/>
            <person name="Devos D.P."/>
            <person name="Kaster A.-K."/>
            <person name="Ovreas L."/>
            <person name="Rohde M."/>
            <person name="Galperin M.Y."/>
            <person name="Jogler C."/>
        </authorList>
    </citation>
    <scope>NUCLEOTIDE SEQUENCE [LARGE SCALE GENOMIC DNA]</scope>
    <source>
        <strain evidence="7 8">Pla52n</strain>
    </source>
</reference>
<feature type="transmembrane region" description="Helical" evidence="6">
    <location>
        <begin position="370"/>
        <end position="390"/>
    </location>
</feature>
<feature type="transmembrane region" description="Helical" evidence="6">
    <location>
        <begin position="51"/>
        <end position="68"/>
    </location>
</feature>
<evidence type="ECO:0000256" key="5">
    <source>
        <dbReference type="ARBA" id="ARBA00023136"/>
    </source>
</evidence>
<feature type="transmembrane region" description="Helical" evidence="6">
    <location>
        <begin position="163"/>
        <end position="183"/>
    </location>
</feature>
<organism evidence="7 8">
    <name type="scientific">Stieleria varia</name>
    <dbReference type="NCBI Taxonomy" id="2528005"/>
    <lineage>
        <taxon>Bacteria</taxon>
        <taxon>Pseudomonadati</taxon>
        <taxon>Planctomycetota</taxon>
        <taxon>Planctomycetia</taxon>
        <taxon>Pirellulales</taxon>
        <taxon>Pirellulaceae</taxon>
        <taxon>Stieleria</taxon>
    </lineage>
</organism>
<evidence type="ECO:0000313" key="8">
    <source>
        <dbReference type="Proteomes" id="UP000320176"/>
    </source>
</evidence>
<evidence type="ECO:0000313" key="7">
    <source>
        <dbReference type="EMBL" id="TWT92698.1"/>
    </source>
</evidence>
<accession>A0A5C6A0I0</accession>
<feature type="transmembrane region" description="Helical" evidence="6">
    <location>
        <begin position="189"/>
        <end position="213"/>
    </location>
</feature>
<proteinExistence type="predicted"/>
<keyword evidence="5 6" id="KW-0472">Membrane</keyword>
<feature type="transmembrane region" description="Helical" evidence="6">
    <location>
        <begin position="21"/>
        <end position="45"/>
    </location>
</feature>
<keyword evidence="8" id="KW-1185">Reference proteome</keyword>
<evidence type="ECO:0000256" key="4">
    <source>
        <dbReference type="ARBA" id="ARBA00022989"/>
    </source>
</evidence>
<feature type="transmembrane region" description="Helical" evidence="6">
    <location>
        <begin position="327"/>
        <end position="350"/>
    </location>
</feature>
<protein>
    <submittedName>
        <fullName evidence="7">Polysaccharide biosynthesis protein</fullName>
    </submittedName>
</protein>
<gene>
    <name evidence="7" type="ORF">Pla52n_60630</name>
</gene>
<dbReference type="Pfam" id="PF01943">
    <property type="entry name" value="Polysacc_synt"/>
    <property type="match status" value="1"/>
</dbReference>
<dbReference type="InterPro" id="IPR002797">
    <property type="entry name" value="Polysacc_synth"/>
</dbReference>
<keyword evidence="3 6" id="KW-0812">Transmembrane</keyword>
<feature type="transmembrane region" description="Helical" evidence="6">
    <location>
        <begin position="290"/>
        <end position="315"/>
    </location>
</feature>
<dbReference type="OrthoDB" id="290078at2"/>
<feature type="transmembrane region" description="Helical" evidence="6">
    <location>
        <begin position="397"/>
        <end position="415"/>
    </location>
</feature>